<dbReference type="NCBIfam" id="TIGR02135">
    <property type="entry name" value="phoU_full"/>
    <property type="match status" value="1"/>
</dbReference>
<evidence type="ECO:0000256" key="3">
    <source>
        <dbReference type="ARBA" id="ARBA00011738"/>
    </source>
</evidence>
<comment type="similarity">
    <text evidence="2">Belongs to the PhoU family.</text>
</comment>
<dbReference type="AlphaFoldDB" id="A0A644WFA0"/>
<evidence type="ECO:0000256" key="5">
    <source>
        <dbReference type="ARBA" id="ARBA00022490"/>
    </source>
</evidence>
<dbReference type="PIRSF" id="PIRSF003107">
    <property type="entry name" value="PhoU"/>
    <property type="match status" value="1"/>
</dbReference>
<dbReference type="FunFam" id="1.20.58.220:FF:000004">
    <property type="entry name" value="Phosphate-specific transport system accessory protein PhoU"/>
    <property type="match status" value="1"/>
</dbReference>
<name>A0A644WFA0_9ZZZZ</name>
<evidence type="ECO:0000259" key="7">
    <source>
        <dbReference type="Pfam" id="PF01895"/>
    </source>
</evidence>
<organism evidence="8">
    <name type="scientific">bioreactor metagenome</name>
    <dbReference type="NCBI Taxonomy" id="1076179"/>
    <lineage>
        <taxon>unclassified sequences</taxon>
        <taxon>metagenomes</taxon>
        <taxon>ecological metagenomes</taxon>
    </lineage>
</organism>
<dbReference type="PANTHER" id="PTHR42930">
    <property type="entry name" value="PHOSPHATE-SPECIFIC TRANSPORT SYSTEM ACCESSORY PROTEIN PHOU"/>
    <property type="match status" value="1"/>
</dbReference>
<feature type="domain" description="PhoU" evidence="7">
    <location>
        <begin position="21"/>
        <end position="107"/>
    </location>
</feature>
<dbReference type="GO" id="GO:0006817">
    <property type="term" value="P:phosphate ion transport"/>
    <property type="evidence" value="ECO:0007669"/>
    <property type="project" value="UniProtKB-KW"/>
</dbReference>
<evidence type="ECO:0000256" key="4">
    <source>
        <dbReference type="ARBA" id="ARBA00022448"/>
    </source>
</evidence>
<dbReference type="SUPFAM" id="SSF109755">
    <property type="entry name" value="PhoU-like"/>
    <property type="match status" value="1"/>
</dbReference>
<dbReference type="GO" id="GO:0045936">
    <property type="term" value="P:negative regulation of phosphate metabolic process"/>
    <property type="evidence" value="ECO:0007669"/>
    <property type="project" value="InterPro"/>
</dbReference>
<evidence type="ECO:0000256" key="6">
    <source>
        <dbReference type="ARBA" id="ARBA00022592"/>
    </source>
</evidence>
<feature type="domain" description="PhoU" evidence="7">
    <location>
        <begin position="123"/>
        <end position="208"/>
    </location>
</feature>
<proteinExistence type="inferred from homology"/>
<dbReference type="GO" id="GO:0030643">
    <property type="term" value="P:intracellular phosphate ion homeostasis"/>
    <property type="evidence" value="ECO:0007669"/>
    <property type="project" value="InterPro"/>
</dbReference>
<keyword evidence="4" id="KW-0813">Transport</keyword>
<evidence type="ECO:0000256" key="1">
    <source>
        <dbReference type="ARBA" id="ARBA00004496"/>
    </source>
</evidence>
<gene>
    <name evidence="8" type="primary">phoU_12</name>
    <name evidence="8" type="ORF">SDC9_48774</name>
</gene>
<dbReference type="Pfam" id="PF01895">
    <property type="entry name" value="PhoU"/>
    <property type="match status" value="2"/>
</dbReference>
<keyword evidence="6" id="KW-0592">Phosphate transport</keyword>
<dbReference type="InterPro" id="IPR028366">
    <property type="entry name" value="PhoU"/>
</dbReference>
<comment type="subunit">
    <text evidence="3">Homodimer.</text>
</comment>
<dbReference type="PANTHER" id="PTHR42930:SF3">
    <property type="entry name" value="PHOSPHATE-SPECIFIC TRANSPORT SYSTEM ACCESSORY PROTEIN PHOU"/>
    <property type="match status" value="1"/>
</dbReference>
<accession>A0A644WFA0</accession>
<comment type="subcellular location">
    <subcellularLocation>
        <location evidence="1">Cytoplasm</location>
    </subcellularLocation>
</comment>
<dbReference type="InterPro" id="IPR038078">
    <property type="entry name" value="PhoU-like_sf"/>
</dbReference>
<dbReference type="InterPro" id="IPR026022">
    <property type="entry name" value="PhoU_dom"/>
</dbReference>
<comment type="caution">
    <text evidence="8">The sequence shown here is derived from an EMBL/GenBank/DDBJ whole genome shotgun (WGS) entry which is preliminary data.</text>
</comment>
<sequence length="232" mass="27024">MDEKHTNMLDEKMRFFQELLIQMVNRVEESILLAHAAFSNHDEELAKKVIANDWFIDQLQEMVENDGVRLLISEAPYGHYMRHIIAGMKIVSSLERMGDHAAHMAKMTRGEDFPRFAPFVQRISEMALLGATMTRRAVEAFIDVKAEKAIEVAAMDDQMDRLRDELNRDLYALKPETEQEMERILNLHYLTKEMERLGDHVTTICRWIVYMEKGQRPKLNGPKLQNPAIPRV</sequence>
<evidence type="ECO:0000313" key="8">
    <source>
        <dbReference type="EMBL" id="MPM02525.1"/>
    </source>
</evidence>
<keyword evidence="5" id="KW-0963">Cytoplasm</keyword>
<dbReference type="EMBL" id="VSSQ01000875">
    <property type="protein sequence ID" value="MPM02525.1"/>
    <property type="molecule type" value="Genomic_DNA"/>
</dbReference>
<dbReference type="GO" id="GO:0005737">
    <property type="term" value="C:cytoplasm"/>
    <property type="evidence" value="ECO:0007669"/>
    <property type="project" value="UniProtKB-SubCell"/>
</dbReference>
<dbReference type="Gene3D" id="1.20.58.220">
    <property type="entry name" value="Phosphate transport system protein phou homolog 2, domain 2"/>
    <property type="match status" value="1"/>
</dbReference>
<reference evidence="8" key="1">
    <citation type="submission" date="2019-08" db="EMBL/GenBank/DDBJ databases">
        <authorList>
            <person name="Kucharzyk K."/>
            <person name="Murdoch R.W."/>
            <person name="Higgins S."/>
            <person name="Loffler F."/>
        </authorList>
    </citation>
    <scope>NUCLEOTIDE SEQUENCE</scope>
</reference>
<protein>
    <submittedName>
        <fullName evidence="8">Phosphate-specific transport system accessory protein PhoU</fullName>
    </submittedName>
</protein>
<evidence type="ECO:0000256" key="2">
    <source>
        <dbReference type="ARBA" id="ARBA00008107"/>
    </source>
</evidence>